<proteinExistence type="predicted"/>
<dbReference type="Proteomes" id="UP000295788">
    <property type="component" value="Unassembled WGS sequence"/>
</dbReference>
<accession>A0A4R3KJY7</accession>
<evidence type="ECO:0000256" key="1">
    <source>
        <dbReference type="SAM" id="Phobius"/>
    </source>
</evidence>
<organism evidence="2 3">
    <name type="scientific">Tepidibacillus fermentans</name>
    <dbReference type="NCBI Taxonomy" id="1281767"/>
    <lineage>
        <taxon>Bacteria</taxon>
        <taxon>Bacillati</taxon>
        <taxon>Bacillota</taxon>
        <taxon>Bacilli</taxon>
        <taxon>Bacillales</taxon>
        <taxon>Bacillaceae</taxon>
        <taxon>Tepidibacillus</taxon>
    </lineage>
</organism>
<dbReference type="EMBL" id="SMAB01000002">
    <property type="protein sequence ID" value="TCS84095.1"/>
    <property type="molecule type" value="Genomic_DNA"/>
</dbReference>
<feature type="transmembrane region" description="Helical" evidence="1">
    <location>
        <begin position="6"/>
        <end position="25"/>
    </location>
</feature>
<dbReference type="Pfam" id="PF11167">
    <property type="entry name" value="DUF2953"/>
    <property type="match status" value="1"/>
</dbReference>
<name>A0A4R3KJY7_9BACI</name>
<evidence type="ECO:0000313" key="2">
    <source>
        <dbReference type="EMBL" id="TCS84095.1"/>
    </source>
</evidence>
<feature type="transmembrane region" description="Helical" evidence="1">
    <location>
        <begin position="133"/>
        <end position="159"/>
    </location>
</feature>
<comment type="caution">
    <text evidence="2">The sequence shown here is derived from an EMBL/GenBank/DDBJ whole genome shotgun (WGS) entry which is preliminary data.</text>
</comment>
<dbReference type="OrthoDB" id="1683589at2"/>
<gene>
    <name evidence="2" type="ORF">EDD72_102136</name>
</gene>
<keyword evidence="3" id="KW-1185">Reference proteome</keyword>
<dbReference type="RefSeq" id="WP_132766957.1">
    <property type="nucleotide sequence ID" value="NZ_SMAB01000002.1"/>
</dbReference>
<evidence type="ECO:0000313" key="3">
    <source>
        <dbReference type="Proteomes" id="UP000295788"/>
    </source>
</evidence>
<keyword evidence="1" id="KW-0812">Transmembrane</keyword>
<keyword evidence="1" id="KW-0472">Membrane</keyword>
<dbReference type="InterPro" id="IPR021338">
    <property type="entry name" value="DUF2953"/>
</dbReference>
<sequence length="221" mass="26172">MDGLLWLIFILFLIVFLTLISEIKIQVRIKKEDKDDRIEMDGWLFRFIHIKKIVSLVVLESLNEGVKYKSRSNLINQQEKKDRITKKKIKKWSWDYTKLLVRIDDFYGVFKDFLKKVHIDQLKWETKIGLDEAVATGIFAGLIWSIKGNLIGFLSKYIILDDKPNLNVHPVFNNILFHTFLETTIRFRVGSIVSLGIKIIFRFVKKWFKNRKHLITLSKST</sequence>
<keyword evidence="1" id="KW-1133">Transmembrane helix</keyword>
<reference evidence="2 3" key="1">
    <citation type="submission" date="2019-03" db="EMBL/GenBank/DDBJ databases">
        <title>Genomic Encyclopedia of Type Strains, Phase IV (KMG-IV): sequencing the most valuable type-strain genomes for metagenomic binning, comparative biology and taxonomic classification.</title>
        <authorList>
            <person name="Goeker M."/>
        </authorList>
    </citation>
    <scope>NUCLEOTIDE SEQUENCE [LARGE SCALE GENOMIC DNA]</scope>
    <source>
        <strain evidence="2 3">DSM 23802</strain>
    </source>
</reference>
<dbReference type="AlphaFoldDB" id="A0A4R3KJY7"/>
<protein>
    <submittedName>
        <fullName evidence="2">DUF2953 family protein</fullName>
    </submittedName>
</protein>
<feature type="transmembrane region" description="Helical" evidence="1">
    <location>
        <begin position="185"/>
        <end position="204"/>
    </location>
</feature>